<protein>
    <submittedName>
        <fullName evidence="2">Uncharacterized protein</fullName>
    </submittedName>
</protein>
<keyword evidence="3" id="KW-1185">Reference proteome</keyword>
<comment type="caution">
    <text evidence="2">The sequence shown here is derived from an EMBL/GenBank/DDBJ whole genome shotgun (WGS) entry which is preliminary data.</text>
</comment>
<organism evidence="2 3">
    <name type="scientific">Petrolisthes manimaculis</name>
    <dbReference type="NCBI Taxonomy" id="1843537"/>
    <lineage>
        <taxon>Eukaryota</taxon>
        <taxon>Metazoa</taxon>
        <taxon>Ecdysozoa</taxon>
        <taxon>Arthropoda</taxon>
        <taxon>Crustacea</taxon>
        <taxon>Multicrustacea</taxon>
        <taxon>Malacostraca</taxon>
        <taxon>Eumalacostraca</taxon>
        <taxon>Eucarida</taxon>
        <taxon>Decapoda</taxon>
        <taxon>Pleocyemata</taxon>
        <taxon>Anomura</taxon>
        <taxon>Galatheoidea</taxon>
        <taxon>Porcellanidae</taxon>
        <taxon>Petrolisthes</taxon>
    </lineage>
</organism>
<evidence type="ECO:0000313" key="2">
    <source>
        <dbReference type="EMBL" id="KAK4327199.1"/>
    </source>
</evidence>
<proteinExistence type="predicted"/>
<dbReference type="Proteomes" id="UP001292094">
    <property type="component" value="Unassembled WGS sequence"/>
</dbReference>
<name>A0AAE1UR42_9EUCA</name>
<sequence length="276" mass="29703">MTTTGTDHPDRDESRGYVKVTGEVPKQKADRRTGFSVNVFAMCFGSFPGASCPSPVLRVLPRCFVSFPGASCPSPVLRVLPRCFGSFPGASGPSPVIRVLPRCFGCFPGASGASPVLQGAVWWKESLRLPTPTSGLDWRIRRLRNIAPWPNLLKTSFSAFLPGLHNGHGHEWLGQYSVDITSIRFTEVLVDTPPSSTSPTPPISVSTSPQSPTPESSTAINQSHSAHLSLNLTSITNPRIINGCNGSGIKDTDTQCWLWGVDILVYVLPLLFTSVG</sequence>
<feature type="region of interest" description="Disordered" evidence="1">
    <location>
        <begin position="191"/>
        <end position="220"/>
    </location>
</feature>
<evidence type="ECO:0000313" key="3">
    <source>
        <dbReference type="Proteomes" id="UP001292094"/>
    </source>
</evidence>
<dbReference type="EMBL" id="JAWZYT010000164">
    <property type="protein sequence ID" value="KAK4327199.1"/>
    <property type="molecule type" value="Genomic_DNA"/>
</dbReference>
<gene>
    <name evidence="2" type="ORF">Pmani_002316</name>
</gene>
<dbReference type="AlphaFoldDB" id="A0AAE1UR42"/>
<evidence type="ECO:0000256" key="1">
    <source>
        <dbReference type="SAM" id="MobiDB-lite"/>
    </source>
</evidence>
<reference evidence="2" key="1">
    <citation type="submission" date="2023-11" db="EMBL/GenBank/DDBJ databases">
        <title>Genome assemblies of two species of porcelain crab, Petrolisthes cinctipes and Petrolisthes manimaculis (Anomura: Porcellanidae).</title>
        <authorList>
            <person name="Angst P."/>
        </authorList>
    </citation>
    <scope>NUCLEOTIDE SEQUENCE</scope>
    <source>
        <strain evidence="2">PB745_02</strain>
        <tissue evidence="2">Gill</tissue>
    </source>
</reference>
<accession>A0AAE1UR42</accession>
<feature type="compositionally biased region" description="Low complexity" evidence="1">
    <location>
        <begin position="192"/>
        <end position="218"/>
    </location>
</feature>